<keyword evidence="3" id="KW-0732">Signal</keyword>
<dbReference type="Gene3D" id="1.10.287.470">
    <property type="entry name" value="Helix hairpin bin"/>
    <property type="match status" value="1"/>
</dbReference>
<dbReference type="RefSeq" id="WP_127026951.1">
    <property type="nucleotide sequence ID" value="NZ_RYFG02000120.1"/>
</dbReference>
<proteinExistence type="inferred from homology"/>
<feature type="domain" description="CusB-like beta-barrel" evidence="4">
    <location>
        <begin position="204"/>
        <end position="275"/>
    </location>
</feature>
<evidence type="ECO:0000259" key="4">
    <source>
        <dbReference type="Pfam" id="PF25954"/>
    </source>
</evidence>
<keyword evidence="2" id="KW-0175">Coiled coil</keyword>
<dbReference type="NCBIfam" id="TIGR01730">
    <property type="entry name" value="RND_mfp"/>
    <property type="match status" value="1"/>
</dbReference>
<dbReference type="EMBL" id="RYFG02000120">
    <property type="protein sequence ID" value="TRW89914.1"/>
    <property type="molecule type" value="Genomic_DNA"/>
</dbReference>
<feature type="signal peptide" evidence="3">
    <location>
        <begin position="1"/>
        <end position="26"/>
    </location>
</feature>
<dbReference type="Pfam" id="PF25954">
    <property type="entry name" value="Beta-barrel_RND_2"/>
    <property type="match status" value="1"/>
</dbReference>
<keyword evidence="7" id="KW-1185">Reference proteome</keyword>
<dbReference type="PANTHER" id="PTHR30469">
    <property type="entry name" value="MULTIDRUG RESISTANCE PROTEIN MDTA"/>
    <property type="match status" value="1"/>
</dbReference>
<dbReference type="InterPro" id="IPR058647">
    <property type="entry name" value="BSH_CzcB-like"/>
</dbReference>
<dbReference type="Gene3D" id="2.40.50.100">
    <property type="match status" value="1"/>
</dbReference>
<evidence type="ECO:0000256" key="1">
    <source>
        <dbReference type="ARBA" id="ARBA00009477"/>
    </source>
</evidence>
<feature type="coiled-coil region" evidence="2">
    <location>
        <begin position="142"/>
        <end position="169"/>
    </location>
</feature>
<comment type="similarity">
    <text evidence="1">Belongs to the membrane fusion protein (MFP) (TC 8.A.1) family.</text>
</comment>
<dbReference type="Gene3D" id="2.40.30.170">
    <property type="match status" value="1"/>
</dbReference>
<accession>A0ABY3C5N3</accession>
<evidence type="ECO:0000256" key="2">
    <source>
        <dbReference type="SAM" id="Coils"/>
    </source>
</evidence>
<dbReference type="Gene3D" id="2.40.420.20">
    <property type="match status" value="1"/>
</dbReference>
<dbReference type="PANTHER" id="PTHR30469:SF15">
    <property type="entry name" value="HLYD FAMILY OF SECRETION PROTEINS"/>
    <property type="match status" value="1"/>
</dbReference>
<organism evidence="6 7">
    <name type="scientific">Candidatus Methylobacter oryzae</name>
    <dbReference type="NCBI Taxonomy" id="2497749"/>
    <lineage>
        <taxon>Bacteria</taxon>
        <taxon>Pseudomonadati</taxon>
        <taxon>Pseudomonadota</taxon>
        <taxon>Gammaproteobacteria</taxon>
        <taxon>Methylococcales</taxon>
        <taxon>Methylococcaceae</taxon>
        <taxon>Methylobacter</taxon>
    </lineage>
</organism>
<dbReference type="InterPro" id="IPR058792">
    <property type="entry name" value="Beta-barrel_RND_2"/>
</dbReference>
<reference evidence="6 7" key="1">
    <citation type="journal article" date="2019" name="Antonie Van Leeuwenhoek">
        <title>Description of 'Ca. Methylobacter oryzae' KRF1, a novel species from the environmentally important Methylobacter clade 2.</title>
        <authorList>
            <person name="Khatri K."/>
            <person name="Mohite J.A."/>
            <person name="Pandit P.S."/>
            <person name="Bahulikar R."/>
            <person name="Rahalkar M.C."/>
        </authorList>
    </citation>
    <scope>NUCLEOTIDE SEQUENCE [LARGE SCALE GENOMIC DNA]</scope>
    <source>
        <strain evidence="6 7">KRF1</strain>
    </source>
</reference>
<evidence type="ECO:0000256" key="3">
    <source>
        <dbReference type="SAM" id="SignalP"/>
    </source>
</evidence>
<feature type="domain" description="CzcB-like barrel-sandwich hybrid" evidence="5">
    <location>
        <begin position="73"/>
        <end position="191"/>
    </location>
</feature>
<sequence length="353" mass="37614">MKPIAWLTLIAAAVFGLMALRPAANAENETAVETEVAVKIARIAKTTLYRYVVAYGMVEPEPAMAGKPAASSKLAATAAGVIARVFCEEGQFVKKGAVLFELDSRAADALTARAKVAVEFAQKNFARKQQLNAADNVSRKLYDEAEQLLQTARKDLANAETQRDLLTIKAPLDGTVAAIHVKASEAVGLNNILADLIDLKRLDVAVKIPSQEIGAVRLGQPVEFEPGSPADQPVAGQVVFISPQIDPLTDTVLVRATLPGGAGVRAGQFARMRIRVEALTDRLTVPVESVVHGDSGSTLVLVDGNRAKRVPVETGLRDGNRVEIAGDQLHEGMTVVTEGAYGLPDETRIRVIE</sequence>
<feature type="chain" id="PRO_5046879061" evidence="3">
    <location>
        <begin position="27"/>
        <end position="353"/>
    </location>
</feature>
<dbReference type="Pfam" id="PF25973">
    <property type="entry name" value="BSH_CzcB"/>
    <property type="match status" value="1"/>
</dbReference>
<gene>
    <name evidence="6" type="ORF">EKO24_020025</name>
</gene>
<dbReference type="SUPFAM" id="SSF111369">
    <property type="entry name" value="HlyD-like secretion proteins"/>
    <property type="match status" value="1"/>
</dbReference>
<protein>
    <submittedName>
        <fullName evidence="6">Efflux RND transporter periplasmic adaptor subunit</fullName>
    </submittedName>
</protein>
<evidence type="ECO:0000313" key="7">
    <source>
        <dbReference type="Proteomes" id="UP000733744"/>
    </source>
</evidence>
<dbReference type="InterPro" id="IPR006143">
    <property type="entry name" value="RND_pump_MFP"/>
</dbReference>
<evidence type="ECO:0000313" key="6">
    <source>
        <dbReference type="EMBL" id="TRW89914.1"/>
    </source>
</evidence>
<name>A0ABY3C5N3_9GAMM</name>
<dbReference type="Proteomes" id="UP000733744">
    <property type="component" value="Unassembled WGS sequence"/>
</dbReference>
<comment type="caution">
    <text evidence="6">The sequence shown here is derived from an EMBL/GenBank/DDBJ whole genome shotgun (WGS) entry which is preliminary data.</text>
</comment>
<evidence type="ECO:0000259" key="5">
    <source>
        <dbReference type="Pfam" id="PF25973"/>
    </source>
</evidence>